<keyword evidence="2" id="KW-1133">Transmembrane helix</keyword>
<dbReference type="Proteomes" id="UP000008366">
    <property type="component" value="Unassembled WGS sequence"/>
</dbReference>
<evidence type="ECO:0000313" key="4">
    <source>
        <dbReference type="Proteomes" id="UP000008366"/>
    </source>
</evidence>
<feature type="region of interest" description="Disordered" evidence="1">
    <location>
        <begin position="1"/>
        <end position="68"/>
    </location>
</feature>
<evidence type="ECO:0008006" key="5">
    <source>
        <dbReference type="Google" id="ProtNLM"/>
    </source>
</evidence>
<feature type="compositionally biased region" description="Basic and acidic residues" evidence="1">
    <location>
        <begin position="28"/>
        <end position="43"/>
    </location>
</feature>
<evidence type="ECO:0000313" key="3">
    <source>
        <dbReference type="EMBL" id="GAB95254.1"/>
    </source>
</evidence>
<gene>
    <name evidence="3" type="ORF">KILIM_018_00010</name>
</gene>
<keyword evidence="4" id="KW-1185">Reference proteome</keyword>
<evidence type="ECO:0000256" key="2">
    <source>
        <dbReference type="SAM" id="Phobius"/>
    </source>
</evidence>
<keyword evidence="2" id="KW-0472">Membrane</keyword>
<proteinExistence type="predicted"/>
<accession>K6X8V6</accession>
<evidence type="ECO:0000256" key="1">
    <source>
        <dbReference type="SAM" id="MobiDB-lite"/>
    </source>
</evidence>
<feature type="non-terminal residue" evidence="3">
    <location>
        <position position="130"/>
    </location>
</feature>
<dbReference type="EMBL" id="BAHD01000018">
    <property type="protein sequence ID" value="GAB95254.1"/>
    <property type="molecule type" value="Genomic_DNA"/>
</dbReference>
<organism evidence="3 4">
    <name type="scientific">Kineosphaera limosa NBRC 100340</name>
    <dbReference type="NCBI Taxonomy" id="1184609"/>
    <lineage>
        <taxon>Bacteria</taxon>
        <taxon>Bacillati</taxon>
        <taxon>Actinomycetota</taxon>
        <taxon>Actinomycetes</taxon>
        <taxon>Micrococcales</taxon>
        <taxon>Dermatophilaceae</taxon>
        <taxon>Kineosphaera</taxon>
    </lineage>
</organism>
<dbReference type="AlphaFoldDB" id="K6X8V6"/>
<reference evidence="3 4" key="1">
    <citation type="submission" date="2012-08" db="EMBL/GenBank/DDBJ databases">
        <title>Whole genome shotgun sequence of Kineosphaera limosa NBRC 100340.</title>
        <authorList>
            <person name="Yoshida I."/>
            <person name="Isaki S."/>
            <person name="Hosoyama A."/>
            <person name="Tsuchikane K."/>
            <person name="Katsumata H."/>
            <person name="Ando Y."/>
            <person name="Ohji S."/>
            <person name="Hamada M."/>
            <person name="Tamura T."/>
            <person name="Yamazoe A."/>
            <person name="Yamazaki S."/>
            <person name="Fujita N."/>
        </authorList>
    </citation>
    <scope>NUCLEOTIDE SEQUENCE [LARGE SCALE GENOMIC DNA]</scope>
    <source>
        <strain evidence="3 4">NBRC 100340</strain>
    </source>
</reference>
<sequence>MATASHVPAATCAGGGTNGPAPRTRCHVTIEGRRPLHPREAVEGKALTMSATTREGRTSPQNPGAAGTPVYQESIVTRPIARWLLAISRIVIGFYFLWGFLDKAFGLRFSTMPEGRWEVFGGTGTPAASY</sequence>
<protein>
    <recommendedName>
        <fullName evidence="5">DoxX family protein</fullName>
    </recommendedName>
</protein>
<feature type="compositionally biased region" description="Polar residues" evidence="1">
    <location>
        <begin position="49"/>
        <end position="62"/>
    </location>
</feature>
<keyword evidence="2" id="KW-0812">Transmembrane</keyword>
<feature type="transmembrane region" description="Helical" evidence="2">
    <location>
        <begin position="80"/>
        <end position="101"/>
    </location>
</feature>
<name>K6X8V6_9MICO</name>
<comment type="caution">
    <text evidence="3">The sequence shown here is derived from an EMBL/GenBank/DDBJ whole genome shotgun (WGS) entry which is preliminary data.</text>
</comment>